<accession>A0AAJ0AVA0</accession>
<dbReference type="SUPFAM" id="SSF52743">
    <property type="entry name" value="Subtilisin-like"/>
    <property type="match status" value="1"/>
</dbReference>
<dbReference type="EMBL" id="JAHMHR010000005">
    <property type="protein sequence ID" value="KAK1691026.1"/>
    <property type="molecule type" value="Genomic_DNA"/>
</dbReference>
<evidence type="ECO:0008006" key="4">
    <source>
        <dbReference type="Google" id="ProtNLM"/>
    </source>
</evidence>
<reference evidence="2" key="1">
    <citation type="submission" date="2021-06" db="EMBL/GenBank/DDBJ databases">
        <title>Comparative genomics, transcriptomics and evolutionary studies reveal genomic signatures of adaptation to plant cell wall in hemibiotrophic fungi.</title>
        <authorList>
            <consortium name="DOE Joint Genome Institute"/>
            <person name="Baroncelli R."/>
            <person name="Diaz J.F."/>
            <person name="Benocci T."/>
            <person name="Peng M."/>
            <person name="Battaglia E."/>
            <person name="Haridas S."/>
            <person name="Andreopoulos W."/>
            <person name="Labutti K."/>
            <person name="Pangilinan J."/>
            <person name="Floch G.L."/>
            <person name="Makela M.R."/>
            <person name="Henrissat B."/>
            <person name="Grigoriev I.V."/>
            <person name="Crouch J.A."/>
            <person name="De Vries R.P."/>
            <person name="Sukno S.A."/>
            <person name="Thon M.R."/>
        </authorList>
    </citation>
    <scope>NUCLEOTIDE SEQUENCE</scope>
    <source>
        <strain evidence="2">CBS 193.32</strain>
    </source>
</reference>
<sequence>MRFLLALLHLAVVFALATMEKNTITNEVPNIILVDFTEDTQQNPDNVFNTIEQRFFDYLCIFTRRHAFKSPSSRGLSFSLSCEGGDEVVRSELLPIIQSLEFVEKASLASGSPRRNDIFTSTTANSTPEYYESFTLPTHHNTGVSRLHIESRLGTGIRIAIIGTGFDLAVPGLSKTRDAFDLTGDNCRDFLHGTHVLGIIATESEERRFGALGVAGRISGVCGVGCLAGRCGACSRWIYDHLSICSFQPGSVGDVWGGYFEGFIEIVSSASKANTLTVTYTGFGTALFDIPMINLNASHLVKVEPSTNLDIEVLPDTLFTCLFNGTIPKPEWHVIGDLGFPGFCKVFVTVSREYIYDLVSADTGEDILATPSTWWVWDGSEEDTCRK</sequence>
<dbReference type="RefSeq" id="XP_060434721.1">
    <property type="nucleotide sequence ID" value="XM_060571793.1"/>
</dbReference>
<evidence type="ECO:0000313" key="2">
    <source>
        <dbReference type="EMBL" id="KAK1691026.1"/>
    </source>
</evidence>
<keyword evidence="3" id="KW-1185">Reference proteome</keyword>
<feature type="chain" id="PRO_5042491019" description="Peptidase S8/S53 domain-containing protein" evidence="1">
    <location>
        <begin position="20"/>
        <end position="387"/>
    </location>
</feature>
<evidence type="ECO:0000313" key="3">
    <source>
        <dbReference type="Proteomes" id="UP001224890"/>
    </source>
</evidence>
<dbReference type="InterPro" id="IPR036852">
    <property type="entry name" value="Peptidase_S8/S53_dom_sf"/>
</dbReference>
<evidence type="ECO:0000256" key="1">
    <source>
        <dbReference type="SAM" id="SignalP"/>
    </source>
</evidence>
<dbReference type="GeneID" id="85456319"/>
<dbReference type="Proteomes" id="UP001224890">
    <property type="component" value="Unassembled WGS sequence"/>
</dbReference>
<dbReference type="Gene3D" id="3.40.50.200">
    <property type="entry name" value="Peptidase S8/S53 domain"/>
    <property type="match status" value="1"/>
</dbReference>
<feature type="signal peptide" evidence="1">
    <location>
        <begin position="1"/>
        <end position="19"/>
    </location>
</feature>
<proteinExistence type="predicted"/>
<dbReference type="GO" id="GO:0006508">
    <property type="term" value="P:proteolysis"/>
    <property type="evidence" value="ECO:0007669"/>
    <property type="project" value="InterPro"/>
</dbReference>
<comment type="caution">
    <text evidence="2">The sequence shown here is derived from an EMBL/GenBank/DDBJ whole genome shotgun (WGS) entry which is preliminary data.</text>
</comment>
<dbReference type="GO" id="GO:0004252">
    <property type="term" value="F:serine-type endopeptidase activity"/>
    <property type="evidence" value="ECO:0007669"/>
    <property type="project" value="InterPro"/>
</dbReference>
<name>A0AAJ0AVA0_9PEZI</name>
<gene>
    <name evidence="2" type="ORF">BDP55DRAFT_627700</name>
</gene>
<dbReference type="AlphaFoldDB" id="A0AAJ0AVA0"/>
<organism evidence="2 3">
    <name type="scientific">Colletotrichum godetiae</name>
    <dbReference type="NCBI Taxonomy" id="1209918"/>
    <lineage>
        <taxon>Eukaryota</taxon>
        <taxon>Fungi</taxon>
        <taxon>Dikarya</taxon>
        <taxon>Ascomycota</taxon>
        <taxon>Pezizomycotina</taxon>
        <taxon>Sordariomycetes</taxon>
        <taxon>Hypocreomycetidae</taxon>
        <taxon>Glomerellales</taxon>
        <taxon>Glomerellaceae</taxon>
        <taxon>Colletotrichum</taxon>
        <taxon>Colletotrichum acutatum species complex</taxon>
    </lineage>
</organism>
<keyword evidence="1" id="KW-0732">Signal</keyword>
<protein>
    <recommendedName>
        <fullName evidence="4">Peptidase S8/S53 domain-containing protein</fullName>
    </recommendedName>
</protein>